<dbReference type="RefSeq" id="WP_306885064.1">
    <property type="nucleotide sequence ID" value="NZ_JAUSUL010000002.1"/>
</dbReference>
<dbReference type="Proteomes" id="UP001229244">
    <property type="component" value="Unassembled WGS sequence"/>
</dbReference>
<evidence type="ECO:0000256" key="7">
    <source>
        <dbReference type="SAM" id="Phobius"/>
    </source>
</evidence>
<keyword evidence="2" id="KW-0813">Transport</keyword>
<dbReference type="InterPro" id="IPR004776">
    <property type="entry name" value="Mem_transp_PIN-like"/>
</dbReference>
<dbReference type="EMBL" id="JAUSUL010000002">
    <property type="protein sequence ID" value="MDQ0315227.1"/>
    <property type="molecule type" value="Genomic_DNA"/>
</dbReference>
<evidence type="ECO:0000313" key="8">
    <source>
        <dbReference type="EMBL" id="MDQ0315227.1"/>
    </source>
</evidence>
<name>A0AAE3VNC5_9HYPH</name>
<evidence type="ECO:0000256" key="2">
    <source>
        <dbReference type="ARBA" id="ARBA00022448"/>
    </source>
</evidence>
<comment type="caution">
    <text evidence="8">The sequence shown here is derived from an EMBL/GenBank/DDBJ whole genome shotgun (WGS) entry which is preliminary data.</text>
</comment>
<evidence type="ECO:0000313" key="9">
    <source>
        <dbReference type="Proteomes" id="UP001229244"/>
    </source>
</evidence>
<evidence type="ECO:0000256" key="3">
    <source>
        <dbReference type="ARBA" id="ARBA00022475"/>
    </source>
</evidence>
<dbReference type="PANTHER" id="PTHR36838">
    <property type="entry name" value="AUXIN EFFLUX CARRIER FAMILY PROTEIN"/>
    <property type="match status" value="1"/>
</dbReference>
<gene>
    <name evidence="8" type="ORF">J2S73_001684</name>
</gene>
<proteinExistence type="predicted"/>
<keyword evidence="4 7" id="KW-0812">Transmembrane</keyword>
<sequence>MSTDTLIGVILPVFGLIGIGYLVARFGLVSDAVGDALAEFVFKVCLPLLLFRTLATLGWPETSPWPIWLTYFAGVAIIWTIAAITIRRVFGRDARSSVVAGMAAGYSNLVLLGIAVIDQAFGEAGLVDILVLVSVHLPIMLVASEILTERAERKDGLRSASTSPLMLTRRVALTLLLSPLLIGMMAGIAYNVSGLPFAGLPADLIERIADIAIPMALLSLGMGLKKYGIRGAIVPAAAIGMIKILVFPAIVYLIAAYVVGLPDFHVAVLTISAACPTGVNAYLIANRIGTGQALSANALTLTTVASMVSISVWLAVLGY</sequence>
<dbReference type="GO" id="GO:0055085">
    <property type="term" value="P:transmembrane transport"/>
    <property type="evidence" value="ECO:0007669"/>
    <property type="project" value="InterPro"/>
</dbReference>
<evidence type="ECO:0000256" key="4">
    <source>
        <dbReference type="ARBA" id="ARBA00022692"/>
    </source>
</evidence>
<accession>A0AAE3VNC5</accession>
<evidence type="ECO:0000256" key="5">
    <source>
        <dbReference type="ARBA" id="ARBA00022989"/>
    </source>
</evidence>
<feature type="transmembrane region" description="Helical" evidence="7">
    <location>
        <begin position="296"/>
        <end position="316"/>
    </location>
</feature>
<feature type="transmembrane region" description="Helical" evidence="7">
    <location>
        <begin position="98"/>
        <end position="117"/>
    </location>
</feature>
<evidence type="ECO:0000256" key="1">
    <source>
        <dbReference type="ARBA" id="ARBA00004141"/>
    </source>
</evidence>
<keyword evidence="6 7" id="KW-0472">Membrane</keyword>
<organism evidence="8 9">
    <name type="scientific">Amorphus orientalis</name>
    <dbReference type="NCBI Taxonomy" id="649198"/>
    <lineage>
        <taxon>Bacteria</taxon>
        <taxon>Pseudomonadati</taxon>
        <taxon>Pseudomonadota</taxon>
        <taxon>Alphaproteobacteria</taxon>
        <taxon>Hyphomicrobiales</taxon>
        <taxon>Amorphaceae</taxon>
        <taxon>Amorphus</taxon>
    </lineage>
</organism>
<dbReference type="PANTHER" id="PTHR36838:SF3">
    <property type="entry name" value="TRANSPORTER AUXIN EFFLUX CARRIER EC FAMILY"/>
    <property type="match status" value="1"/>
</dbReference>
<feature type="transmembrane region" description="Helical" evidence="7">
    <location>
        <begin position="65"/>
        <end position="86"/>
    </location>
</feature>
<keyword evidence="5 7" id="KW-1133">Transmembrane helix</keyword>
<keyword evidence="3" id="KW-1003">Cell membrane</keyword>
<feature type="transmembrane region" description="Helical" evidence="7">
    <location>
        <begin position="236"/>
        <end position="258"/>
    </location>
</feature>
<reference evidence="8" key="1">
    <citation type="submission" date="2023-07" db="EMBL/GenBank/DDBJ databases">
        <title>Genomic Encyclopedia of Type Strains, Phase IV (KMG-IV): sequencing the most valuable type-strain genomes for metagenomic binning, comparative biology and taxonomic classification.</title>
        <authorList>
            <person name="Goeker M."/>
        </authorList>
    </citation>
    <scope>NUCLEOTIDE SEQUENCE</scope>
    <source>
        <strain evidence="8">DSM 21202</strain>
    </source>
</reference>
<evidence type="ECO:0000256" key="6">
    <source>
        <dbReference type="ARBA" id="ARBA00023136"/>
    </source>
</evidence>
<comment type="subcellular location">
    <subcellularLocation>
        <location evidence="1">Membrane</location>
        <topology evidence="1">Multi-pass membrane protein</topology>
    </subcellularLocation>
</comment>
<feature type="transmembrane region" description="Helical" evidence="7">
    <location>
        <begin position="264"/>
        <end position="284"/>
    </location>
</feature>
<dbReference type="Pfam" id="PF03547">
    <property type="entry name" value="Mem_trans"/>
    <property type="match status" value="1"/>
</dbReference>
<feature type="transmembrane region" description="Helical" evidence="7">
    <location>
        <begin position="171"/>
        <end position="192"/>
    </location>
</feature>
<feature type="transmembrane region" description="Helical" evidence="7">
    <location>
        <begin position="6"/>
        <end position="28"/>
    </location>
</feature>
<dbReference type="AlphaFoldDB" id="A0AAE3VNC5"/>
<protein>
    <submittedName>
        <fullName evidence="8">Permease</fullName>
    </submittedName>
</protein>
<dbReference type="GO" id="GO:0016020">
    <property type="term" value="C:membrane"/>
    <property type="evidence" value="ECO:0007669"/>
    <property type="project" value="UniProtKB-SubCell"/>
</dbReference>
<feature type="transmembrane region" description="Helical" evidence="7">
    <location>
        <begin position="204"/>
        <end position="224"/>
    </location>
</feature>
<feature type="transmembrane region" description="Helical" evidence="7">
    <location>
        <begin position="129"/>
        <end position="148"/>
    </location>
</feature>
<keyword evidence="9" id="KW-1185">Reference proteome</keyword>